<evidence type="ECO:0000256" key="8">
    <source>
        <dbReference type="ARBA" id="ARBA00023136"/>
    </source>
</evidence>
<evidence type="ECO:0000256" key="5">
    <source>
        <dbReference type="ARBA" id="ARBA00022989"/>
    </source>
</evidence>
<feature type="transmembrane region" description="Helical" evidence="11">
    <location>
        <begin position="389"/>
        <end position="407"/>
    </location>
</feature>
<dbReference type="InterPro" id="IPR000644">
    <property type="entry name" value="CBS_dom"/>
</dbReference>
<dbReference type="InterPro" id="IPR014743">
    <property type="entry name" value="Cl-channel_core"/>
</dbReference>
<evidence type="ECO:0000256" key="1">
    <source>
        <dbReference type="ARBA" id="ARBA00004141"/>
    </source>
</evidence>
<dbReference type="InterPro" id="IPR001807">
    <property type="entry name" value="ClC"/>
</dbReference>
<feature type="transmembrane region" description="Helical" evidence="11">
    <location>
        <begin position="477"/>
        <end position="496"/>
    </location>
</feature>
<comment type="subcellular location">
    <subcellularLocation>
        <location evidence="1 11">Membrane</location>
        <topology evidence="1 11">Multi-pass membrane protein</topology>
    </subcellularLocation>
</comment>
<evidence type="ECO:0000313" key="15">
    <source>
        <dbReference type="Proteomes" id="UP000355283"/>
    </source>
</evidence>
<dbReference type="Pfam" id="PF00654">
    <property type="entry name" value="Voltage_CLC"/>
    <property type="match status" value="1"/>
</dbReference>
<keyword evidence="9 11" id="KW-0868">Chloride</keyword>
<keyword evidence="8 11" id="KW-0472">Membrane</keyword>
<evidence type="ECO:0000256" key="2">
    <source>
        <dbReference type="ARBA" id="ARBA00022448"/>
    </source>
</evidence>
<name>A0A4D9D934_9STRA</name>
<gene>
    <name evidence="14" type="ORF">NSK_001173</name>
</gene>
<dbReference type="Pfam" id="PF00571">
    <property type="entry name" value="CBS"/>
    <property type="match status" value="2"/>
</dbReference>
<comment type="caution">
    <text evidence="11">Lacks conserved residue(s) required for the propagation of feature annotation.</text>
</comment>
<evidence type="ECO:0000259" key="13">
    <source>
        <dbReference type="PROSITE" id="PS51371"/>
    </source>
</evidence>
<accession>A0A4D9D934</accession>
<proteinExistence type="inferred from homology"/>
<feature type="transmembrane region" description="Helical" evidence="11">
    <location>
        <begin position="345"/>
        <end position="368"/>
    </location>
</feature>
<feature type="transmembrane region" description="Helical" evidence="11">
    <location>
        <begin position="96"/>
        <end position="120"/>
    </location>
</feature>
<sequence>MFGAGRRVTLEIDGAAPVPDTAKEDGTGSTINPRNRSRIARLRGPNLRVEDTTHGSNQYNREGQAKMASFQSISYLPIHSKIYLEWLKTHFTASVVANWVMMALIGIVTGVVGAALKNLIQFFTKVKFMHVESLLARHQFMLMWFHFTSISLILALVAAAVVVYGEPATAGSGVPEVMAYLNGVSIPKIFRARTLFVKCVSVSLAVASGLFGGNEGPMIHIGASIGKIISQGTQLRNGWTIALFKRFRNMFDRRNFISAGAAAGVASAFGAPVGGLLFVLEEISSFWSHQHAWQTFFCCMVATLTTSLICNSFEAFEFTGTFGLFSNKHSYFVYVDVAMDSQLKMFLPVVVLGVLGGFAGVAFTWLNLKICGWRNRWIACKPWQRVMEVSILAVVTASVCVFLPTAFECLPVDCAAVPDRVGCTSRLRQSGMESGEVLHQFTCPDGFFNPGATLFFATPETTIQRLLSRNTHFQFDYGPVITLLIVYILLACYTSGMAQSSGIMVPSLLIGATLGRLFGLVVTDIMGVPPTDNGERDWQDPGAFALIGAAAYFSGVTRLTMSLTVIFMEITNETHFLLPVMTAIVVARLTADACMEPLYHKLMHLKYLPFLPDELHATACLELSAVKDVMSAPAVTVPLFGPVSKVARVMLASTHSAFPVVEPGSHGEVFKGVILRNHVYSILARRELFVDPPTSAMLSLSSSMPLSPSFGGVPSTSEGDGDAETSSIEGDIPKMAIRRLSVKMDATNRIKYGSVINPELMANLDDRLPPVSVYPDLPLSTTSAATPTAMRPTDADAINREALIARLMSFPEFDTKWVNLSPYVDMSSYSVPETFSLERSYNLFRTMGLRHITVVNKYNNVVGMISRKDLLSQHVAEMVGEKEKIGRQTGGETRGQGRRRRRGGQLCVEAHRLRSGRVLDAGLALGSPVAAVAEEPGPWSVETLDRSVRRGDEEEEERERRLM</sequence>
<keyword evidence="7 10" id="KW-0129">CBS domain</keyword>
<evidence type="ECO:0000256" key="12">
    <source>
        <dbReference type="SAM" id="MobiDB-lite"/>
    </source>
</evidence>
<feature type="domain" description="CBS" evidence="13">
    <location>
        <begin position="630"/>
        <end position="692"/>
    </location>
</feature>
<evidence type="ECO:0000256" key="6">
    <source>
        <dbReference type="ARBA" id="ARBA00023065"/>
    </source>
</evidence>
<organism evidence="14 15">
    <name type="scientific">Nannochloropsis salina CCMP1776</name>
    <dbReference type="NCBI Taxonomy" id="1027361"/>
    <lineage>
        <taxon>Eukaryota</taxon>
        <taxon>Sar</taxon>
        <taxon>Stramenopiles</taxon>
        <taxon>Ochrophyta</taxon>
        <taxon>Eustigmatophyceae</taxon>
        <taxon>Eustigmatales</taxon>
        <taxon>Monodopsidaceae</taxon>
        <taxon>Microchloropsis</taxon>
        <taxon>Microchloropsis salina</taxon>
    </lineage>
</organism>
<dbReference type="Proteomes" id="UP000355283">
    <property type="component" value="Unassembled WGS sequence"/>
</dbReference>
<keyword evidence="5 11" id="KW-1133">Transmembrane helix</keyword>
<keyword evidence="6 11" id="KW-0406">Ion transport</keyword>
<feature type="transmembrane region" description="Helical" evidence="11">
    <location>
        <begin position="141"/>
        <end position="164"/>
    </location>
</feature>
<protein>
    <recommendedName>
        <fullName evidence="11">Chloride channel protein</fullName>
    </recommendedName>
</protein>
<evidence type="ECO:0000256" key="3">
    <source>
        <dbReference type="ARBA" id="ARBA00022692"/>
    </source>
</evidence>
<dbReference type="EMBL" id="SDOX01000005">
    <property type="protein sequence ID" value="TFJ87826.1"/>
    <property type="molecule type" value="Genomic_DNA"/>
</dbReference>
<feature type="domain" description="CBS" evidence="13">
    <location>
        <begin position="820"/>
        <end position="883"/>
    </location>
</feature>
<dbReference type="InterPro" id="IPR051280">
    <property type="entry name" value="Cl-channel/antiporter"/>
</dbReference>
<dbReference type="SMART" id="SM00116">
    <property type="entry name" value="CBS"/>
    <property type="match status" value="2"/>
</dbReference>
<feature type="region of interest" description="Disordered" evidence="12">
    <location>
        <begin position="14"/>
        <end position="34"/>
    </location>
</feature>
<feature type="compositionally biased region" description="Polar residues" evidence="12">
    <location>
        <begin position="714"/>
        <end position="728"/>
    </location>
</feature>
<feature type="transmembrane region" description="Helical" evidence="11">
    <location>
        <begin position="574"/>
        <end position="591"/>
    </location>
</feature>
<feature type="compositionally biased region" description="Basic and acidic residues" evidence="12">
    <location>
        <begin position="943"/>
        <end position="963"/>
    </location>
</feature>
<evidence type="ECO:0000256" key="10">
    <source>
        <dbReference type="PROSITE-ProRule" id="PRU00703"/>
    </source>
</evidence>
<feature type="transmembrane region" description="Helical" evidence="11">
    <location>
        <begin position="543"/>
        <end position="567"/>
    </location>
</feature>
<dbReference type="PANTHER" id="PTHR11689">
    <property type="entry name" value="CHLORIDE CHANNEL PROTEIN CLC FAMILY MEMBER"/>
    <property type="match status" value="1"/>
</dbReference>
<evidence type="ECO:0000313" key="14">
    <source>
        <dbReference type="EMBL" id="TFJ87826.1"/>
    </source>
</evidence>
<dbReference type="OrthoDB" id="428525at2759"/>
<feature type="region of interest" description="Disordered" evidence="12">
    <location>
        <begin position="936"/>
        <end position="963"/>
    </location>
</feature>
<dbReference type="GO" id="GO:0005254">
    <property type="term" value="F:chloride channel activity"/>
    <property type="evidence" value="ECO:0007669"/>
    <property type="project" value="UniProtKB-UniRule"/>
</dbReference>
<dbReference type="PANTHER" id="PTHR11689:SF89">
    <property type="entry name" value="CHLORIDE CHANNEL PROTEIN"/>
    <property type="match status" value="1"/>
</dbReference>
<keyword evidence="2 11" id="KW-0813">Transport</keyword>
<feature type="transmembrane region" description="Helical" evidence="11">
    <location>
        <begin position="256"/>
        <end position="280"/>
    </location>
</feature>
<keyword evidence="15" id="KW-1185">Reference proteome</keyword>
<feature type="transmembrane region" description="Helical" evidence="11">
    <location>
        <begin position="503"/>
        <end position="523"/>
    </location>
</feature>
<feature type="region of interest" description="Disordered" evidence="12">
    <location>
        <begin position="707"/>
        <end position="728"/>
    </location>
</feature>
<dbReference type="GO" id="GO:0016020">
    <property type="term" value="C:membrane"/>
    <property type="evidence" value="ECO:0007669"/>
    <property type="project" value="UniProtKB-SubCell"/>
</dbReference>
<dbReference type="InterPro" id="IPR046342">
    <property type="entry name" value="CBS_dom_sf"/>
</dbReference>
<keyword evidence="4" id="KW-0677">Repeat</keyword>
<dbReference type="AlphaFoldDB" id="A0A4D9D934"/>
<comment type="caution">
    <text evidence="14">The sequence shown here is derived from an EMBL/GenBank/DDBJ whole genome shotgun (WGS) entry which is preliminary data.</text>
</comment>
<dbReference type="SUPFAM" id="SSF54631">
    <property type="entry name" value="CBS-domain pair"/>
    <property type="match status" value="1"/>
</dbReference>
<evidence type="ECO:0000256" key="4">
    <source>
        <dbReference type="ARBA" id="ARBA00022737"/>
    </source>
</evidence>
<evidence type="ECO:0000256" key="9">
    <source>
        <dbReference type="ARBA" id="ARBA00023214"/>
    </source>
</evidence>
<evidence type="ECO:0000256" key="7">
    <source>
        <dbReference type="ARBA" id="ARBA00023122"/>
    </source>
</evidence>
<evidence type="ECO:0000256" key="11">
    <source>
        <dbReference type="RuleBase" id="RU361221"/>
    </source>
</evidence>
<comment type="similarity">
    <text evidence="11">Belongs to the chloride channel (TC 2.A.49) family.</text>
</comment>
<keyword evidence="3 11" id="KW-0812">Transmembrane</keyword>
<dbReference type="SUPFAM" id="SSF81340">
    <property type="entry name" value="Clc chloride channel"/>
    <property type="match status" value="1"/>
</dbReference>
<dbReference type="Gene3D" id="1.10.3080.10">
    <property type="entry name" value="Clc chloride channel"/>
    <property type="match status" value="1"/>
</dbReference>
<dbReference type="PROSITE" id="PS51371">
    <property type="entry name" value="CBS"/>
    <property type="match status" value="2"/>
</dbReference>
<reference evidence="14 15" key="1">
    <citation type="submission" date="2019-01" db="EMBL/GenBank/DDBJ databases">
        <title>Nuclear Genome Assembly of the Microalgal Biofuel strain Nannochloropsis salina CCMP1776.</title>
        <authorList>
            <person name="Hovde B."/>
        </authorList>
    </citation>
    <scope>NUCLEOTIDE SEQUENCE [LARGE SCALE GENOMIC DNA]</scope>
    <source>
        <strain evidence="14 15">CCMP1776</strain>
    </source>
</reference>
<dbReference type="Gene3D" id="3.10.580.10">
    <property type="entry name" value="CBS-domain"/>
    <property type="match status" value="1"/>
</dbReference>
<dbReference type="PRINTS" id="PR00762">
    <property type="entry name" value="CLCHANNEL"/>
</dbReference>